<evidence type="ECO:0000256" key="4">
    <source>
        <dbReference type="ARBA" id="ARBA00022448"/>
    </source>
</evidence>
<organism evidence="12 13">
    <name type="scientific">Maioricimonas rarisocia</name>
    <dbReference type="NCBI Taxonomy" id="2528026"/>
    <lineage>
        <taxon>Bacteria</taxon>
        <taxon>Pseudomonadati</taxon>
        <taxon>Planctomycetota</taxon>
        <taxon>Planctomycetia</taxon>
        <taxon>Planctomycetales</taxon>
        <taxon>Planctomycetaceae</taxon>
        <taxon>Maioricimonas</taxon>
    </lineage>
</organism>
<comment type="subcellular location">
    <subcellularLocation>
        <location evidence="1">Cell membrane</location>
        <topology evidence="1">Single-pass membrane protein</topology>
    </subcellularLocation>
</comment>
<keyword evidence="5" id="KW-1003">Cell membrane</keyword>
<dbReference type="EMBL" id="CP036275">
    <property type="protein sequence ID" value="QDU39114.1"/>
    <property type="molecule type" value="Genomic_DNA"/>
</dbReference>
<dbReference type="AlphaFoldDB" id="A0A517Z9F1"/>
<dbReference type="OrthoDB" id="9800132at2"/>
<evidence type="ECO:0000256" key="8">
    <source>
        <dbReference type="ARBA" id="ARBA00022989"/>
    </source>
</evidence>
<dbReference type="KEGG" id="mri:Mal4_34490"/>
<dbReference type="PANTHER" id="PTHR33909:SF1">
    <property type="entry name" value="SEC TRANSLOCON ACCESSORY COMPLEX SUBUNIT YAJC"/>
    <property type="match status" value="1"/>
</dbReference>
<evidence type="ECO:0000313" key="12">
    <source>
        <dbReference type="EMBL" id="QDU39114.1"/>
    </source>
</evidence>
<dbReference type="PRINTS" id="PR01853">
    <property type="entry name" value="YAJCTRNLCASE"/>
</dbReference>
<dbReference type="Pfam" id="PF02699">
    <property type="entry name" value="YajC"/>
    <property type="match status" value="1"/>
</dbReference>
<dbReference type="NCBIfam" id="TIGR00739">
    <property type="entry name" value="yajC"/>
    <property type="match status" value="1"/>
</dbReference>
<keyword evidence="8 11" id="KW-1133">Transmembrane helix</keyword>
<gene>
    <name evidence="12" type="ORF">Mal4_34490</name>
</gene>
<dbReference type="GO" id="GO:0015031">
    <property type="term" value="P:protein transport"/>
    <property type="evidence" value="ECO:0007669"/>
    <property type="project" value="UniProtKB-KW"/>
</dbReference>
<evidence type="ECO:0000256" key="1">
    <source>
        <dbReference type="ARBA" id="ARBA00004162"/>
    </source>
</evidence>
<evidence type="ECO:0000313" key="13">
    <source>
        <dbReference type="Proteomes" id="UP000320496"/>
    </source>
</evidence>
<dbReference type="Proteomes" id="UP000320496">
    <property type="component" value="Chromosome"/>
</dbReference>
<sequence length="125" mass="13603">MDVANLIVLLAQNGGDAPAAQPEPVPFWVLLAPILIVAVLYQLMISGPQRREQARRDEMLKGLKKNDPIVTIGGILGTVVSVSEDGSEVTVRVDDNARLKMRRDAIREVIRKETAADGKNESKSS</sequence>
<keyword evidence="9" id="KW-0811">Translocation</keyword>
<keyword evidence="13" id="KW-1185">Reference proteome</keyword>
<reference evidence="12 13" key="1">
    <citation type="submission" date="2019-02" db="EMBL/GenBank/DDBJ databases">
        <title>Deep-cultivation of Planctomycetes and their phenomic and genomic characterization uncovers novel biology.</title>
        <authorList>
            <person name="Wiegand S."/>
            <person name="Jogler M."/>
            <person name="Boedeker C."/>
            <person name="Pinto D."/>
            <person name="Vollmers J."/>
            <person name="Rivas-Marin E."/>
            <person name="Kohn T."/>
            <person name="Peeters S.H."/>
            <person name="Heuer A."/>
            <person name="Rast P."/>
            <person name="Oberbeckmann S."/>
            <person name="Bunk B."/>
            <person name="Jeske O."/>
            <person name="Meyerdierks A."/>
            <person name="Storesund J.E."/>
            <person name="Kallscheuer N."/>
            <person name="Luecker S."/>
            <person name="Lage O.M."/>
            <person name="Pohl T."/>
            <person name="Merkel B.J."/>
            <person name="Hornburger P."/>
            <person name="Mueller R.-W."/>
            <person name="Bruemmer F."/>
            <person name="Labrenz M."/>
            <person name="Spormann A.M."/>
            <person name="Op den Camp H."/>
            <person name="Overmann J."/>
            <person name="Amann R."/>
            <person name="Jetten M.S.M."/>
            <person name="Mascher T."/>
            <person name="Medema M.H."/>
            <person name="Devos D.P."/>
            <person name="Kaster A.-K."/>
            <person name="Ovreas L."/>
            <person name="Rohde M."/>
            <person name="Galperin M.Y."/>
            <person name="Jogler C."/>
        </authorList>
    </citation>
    <scope>NUCLEOTIDE SEQUENCE [LARGE SCALE GENOMIC DNA]</scope>
    <source>
        <strain evidence="12 13">Mal4</strain>
    </source>
</reference>
<evidence type="ECO:0000256" key="6">
    <source>
        <dbReference type="ARBA" id="ARBA00022692"/>
    </source>
</evidence>
<feature type="transmembrane region" description="Helical" evidence="11">
    <location>
        <begin position="25"/>
        <end position="45"/>
    </location>
</feature>
<dbReference type="SMART" id="SM01323">
    <property type="entry name" value="YajC"/>
    <property type="match status" value="1"/>
</dbReference>
<name>A0A517Z9F1_9PLAN</name>
<dbReference type="RefSeq" id="WP_145370330.1">
    <property type="nucleotide sequence ID" value="NZ_CP036275.1"/>
</dbReference>
<keyword evidence="4" id="KW-0813">Transport</keyword>
<proteinExistence type="inferred from homology"/>
<keyword evidence="7" id="KW-0653">Protein transport</keyword>
<protein>
    <recommendedName>
        <fullName evidence="3">Sec translocon accessory complex subunit YajC</fullName>
    </recommendedName>
</protein>
<accession>A0A517Z9F1</accession>
<keyword evidence="10 11" id="KW-0472">Membrane</keyword>
<evidence type="ECO:0000256" key="7">
    <source>
        <dbReference type="ARBA" id="ARBA00022927"/>
    </source>
</evidence>
<comment type="similarity">
    <text evidence="2">Belongs to the YajC family.</text>
</comment>
<evidence type="ECO:0000256" key="11">
    <source>
        <dbReference type="SAM" id="Phobius"/>
    </source>
</evidence>
<evidence type="ECO:0000256" key="3">
    <source>
        <dbReference type="ARBA" id="ARBA00014962"/>
    </source>
</evidence>
<dbReference type="GO" id="GO:0005886">
    <property type="term" value="C:plasma membrane"/>
    <property type="evidence" value="ECO:0007669"/>
    <property type="project" value="UniProtKB-SubCell"/>
</dbReference>
<evidence type="ECO:0000256" key="2">
    <source>
        <dbReference type="ARBA" id="ARBA00006742"/>
    </source>
</evidence>
<dbReference type="PANTHER" id="PTHR33909">
    <property type="entry name" value="SEC TRANSLOCON ACCESSORY COMPLEX SUBUNIT YAJC"/>
    <property type="match status" value="1"/>
</dbReference>
<evidence type="ECO:0000256" key="5">
    <source>
        <dbReference type="ARBA" id="ARBA00022475"/>
    </source>
</evidence>
<dbReference type="InterPro" id="IPR003849">
    <property type="entry name" value="Preprotein_translocase_YajC"/>
</dbReference>
<keyword evidence="6 11" id="KW-0812">Transmembrane</keyword>
<evidence type="ECO:0000256" key="10">
    <source>
        <dbReference type="ARBA" id="ARBA00023136"/>
    </source>
</evidence>
<evidence type="ECO:0000256" key="9">
    <source>
        <dbReference type="ARBA" id="ARBA00023010"/>
    </source>
</evidence>